<dbReference type="OrthoDB" id="440424at2759"/>
<comment type="caution">
    <text evidence="7">The sequence shown here is derived from an EMBL/GenBank/DDBJ whole genome shotgun (WGS) entry which is preliminary data.</text>
</comment>
<evidence type="ECO:0000313" key="7">
    <source>
        <dbReference type="EMBL" id="KAJ2935715.1"/>
    </source>
</evidence>
<comment type="subcellular location">
    <subcellularLocation>
        <location evidence="1">Membrane</location>
        <topology evidence="1">Multi-pass membrane protein</topology>
    </subcellularLocation>
</comment>
<feature type="chain" id="PRO_5040773630" evidence="6">
    <location>
        <begin position="25"/>
        <end position="415"/>
    </location>
</feature>
<evidence type="ECO:0000256" key="1">
    <source>
        <dbReference type="ARBA" id="ARBA00004141"/>
    </source>
</evidence>
<keyword evidence="4" id="KW-1133">Transmembrane helix</keyword>
<protein>
    <submittedName>
        <fullName evidence="7">Uncharacterized protein</fullName>
    </submittedName>
</protein>
<feature type="non-terminal residue" evidence="7">
    <location>
        <position position="415"/>
    </location>
</feature>
<dbReference type="InterPro" id="IPR009311">
    <property type="entry name" value="IFI6/IFI27-like"/>
</dbReference>
<evidence type="ECO:0000256" key="2">
    <source>
        <dbReference type="ARBA" id="ARBA00007262"/>
    </source>
</evidence>
<dbReference type="Pfam" id="PF06140">
    <property type="entry name" value="Ifi-6-16"/>
    <property type="match status" value="1"/>
</dbReference>
<keyword evidence="3" id="KW-0812">Transmembrane</keyword>
<reference evidence="7" key="1">
    <citation type="submission" date="2022-06" db="EMBL/GenBank/DDBJ databases">
        <title>Genome Sequence of Candolleomyces eurysporus.</title>
        <authorList>
            <person name="Buettner E."/>
        </authorList>
    </citation>
    <scope>NUCLEOTIDE SEQUENCE</scope>
    <source>
        <strain evidence="7">VTCC 930004</strain>
    </source>
</reference>
<evidence type="ECO:0000256" key="4">
    <source>
        <dbReference type="ARBA" id="ARBA00022989"/>
    </source>
</evidence>
<feature type="signal peptide" evidence="6">
    <location>
        <begin position="1"/>
        <end position="24"/>
    </location>
</feature>
<dbReference type="EMBL" id="JANBPK010000383">
    <property type="protein sequence ID" value="KAJ2935715.1"/>
    <property type="molecule type" value="Genomic_DNA"/>
</dbReference>
<proteinExistence type="inferred from homology"/>
<dbReference type="InterPro" id="IPR038213">
    <property type="entry name" value="IFI6/IFI27-like_sf"/>
</dbReference>
<evidence type="ECO:0000313" key="8">
    <source>
        <dbReference type="Proteomes" id="UP001140091"/>
    </source>
</evidence>
<gene>
    <name evidence="7" type="ORF">H1R20_g1380</name>
</gene>
<organism evidence="7 8">
    <name type="scientific">Candolleomyces eurysporus</name>
    <dbReference type="NCBI Taxonomy" id="2828524"/>
    <lineage>
        <taxon>Eukaryota</taxon>
        <taxon>Fungi</taxon>
        <taxon>Dikarya</taxon>
        <taxon>Basidiomycota</taxon>
        <taxon>Agaricomycotina</taxon>
        <taxon>Agaricomycetes</taxon>
        <taxon>Agaricomycetidae</taxon>
        <taxon>Agaricales</taxon>
        <taxon>Agaricineae</taxon>
        <taxon>Psathyrellaceae</taxon>
        <taxon>Candolleomyces</taxon>
    </lineage>
</organism>
<evidence type="ECO:0000256" key="5">
    <source>
        <dbReference type="ARBA" id="ARBA00023136"/>
    </source>
</evidence>
<keyword evidence="8" id="KW-1185">Reference proteome</keyword>
<sequence length="415" mass="46493">MRLLSANHFFLPLLLAWTCLCVTASTSKEKGKIIPAFTLKDVANRYPDIADQAQQFQEQLNKIVEHAKNFKRELVKNNIEPMIVHDYMTWEAANIVEIFREELEKPVPDGKDERARSRNPGIIDDLLDTLENAFVYIGLKSDLMSEQVARRIFAPFKYVIRTVLFIVASPFSAREPVPVPRAALDVAGAKLSRSLSFEVILSSAKEKGEVIAASVLKDAVNQYAGITDQVNKIVEYAKDLKRELVENNIDPAVVHDYLTQEAFSIAETLQTESPLPDELEEKAHYRNQMISKALDHLEDAFVFICVQSAHLSEQDARRIFAPVKKAIQDGLFIIGDFVDKHPELAEVVIVTAVSFLIPESFILRPILSIFGFGPVGPVKGSWAAWMQSKFRGGAVAKGSWFAFFQRTAMKAVGKV</sequence>
<dbReference type="Gene3D" id="6.10.110.10">
    <property type="match status" value="1"/>
</dbReference>
<evidence type="ECO:0000256" key="6">
    <source>
        <dbReference type="SAM" id="SignalP"/>
    </source>
</evidence>
<dbReference type="GO" id="GO:0016020">
    <property type="term" value="C:membrane"/>
    <property type="evidence" value="ECO:0007669"/>
    <property type="project" value="UniProtKB-SubCell"/>
</dbReference>
<evidence type="ECO:0000256" key="3">
    <source>
        <dbReference type="ARBA" id="ARBA00022692"/>
    </source>
</evidence>
<keyword evidence="5" id="KW-0472">Membrane</keyword>
<accession>A0A9W8JJ90</accession>
<comment type="similarity">
    <text evidence="2">Belongs to the IFI6/IFI27 family.</text>
</comment>
<dbReference type="AlphaFoldDB" id="A0A9W8JJ90"/>
<dbReference type="Proteomes" id="UP001140091">
    <property type="component" value="Unassembled WGS sequence"/>
</dbReference>
<name>A0A9W8JJ90_9AGAR</name>
<keyword evidence="6" id="KW-0732">Signal</keyword>